<evidence type="ECO:0000313" key="1">
    <source>
        <dbReference type="EMBL" id="KAI3777235.1"/>
    </source>
</evidence>
<sequence>MKSIHTQHNKAFPETGFRYLSYEGMSSCGVMGRFHLTIQTTSRSTNTNSIVYSNDGTPNPVLSHGDHEVDSGSSRCRQLDDSTNTPTLSDVVQLALQQHGTGSHLRPRRTSQKPNRFKE</sequence>
<reference evidence="1 2" key="2">
    <citation type="journal article" date="2022" name="Mol. Ecol. Resour.">
        <title>The genomes of chicory, endive, great burdock and yacon provide insights into Asteraceae paleo-polyploidization history and plant inulin production.</title>
        <authorList>
            <person name="Fan W."/>
            <person name="Wang S."/>
            <person name="Wang H."/>
            <person name="Wang A."/>
            <person name="Jiang F."/>
            <person name="Liu H."/>
            <person name="Zhao H."/>
            <person name="Xu D."/>
            <person name="Zhang Y."/>
        </authorList>
    </citation>
    <scope>NUCLEOTIDE SEQUENCE [LARGE SCALE GENOMIC DNA]</scope>
    <source>
        <strain evidence="2">cv. Yunnan</strain>
        <tissue evidence="1">Leaves</tissue>
    </source>
</reference>
<dbReference type="EMBL" id="CM042032">
    <property type="protein sequence ID" value="KAI3777235.1"/>
    <property type="molecule type" value="Genomic_DNA"/>
</dbReference>
<dbReference type="Proteomes" id="UP001056120">
    <property type="component" value="Linkage Group LG15"/>
</dbReference>
<reference evidence="2" key="1">
    <citation type="journal article" date="2022" name="Mol. Ecol. Resour.">
        <title>The genomes of chicory, endive, great burdock and yacon provide insights into Asteraceae palaeo-polyploidization history and plant inulin production.</title>
        <authorList>
            <person name="Fan W."/>
            <person name="Wang S."/>
            <person name="Wang H."/>
            <person name="Wang A."/>
            <person name="Jiang F."/>
            <person name="Liu H."/>
            <person name="Zhao H."/>
            <person name="Xu D."/>
            <person name="Zhang Y."/>
        </authorList>
    </citation>
    <scope>NUCLEOTIDE SEQUENCE [LARGE SCALE GENOMIC DNA]</scope>
    <source>
        <strain evidence="2">cv. Yunnan</strain>
    </source>
</reference>
<name>A0ACB9G2E9_9ASTR</name>
<organism evidence="1 2">
    <name type="scientific">Smallanthus sonchifolius</name>
    <dbReference type="NCBI Taxonomy" id="185202"/>
    <lineage>
        <taxon>Eukaryota</taxon>
        <taxon>Viridiplantae</taxon>
        <taxon>Streptophyta</taxon>
        <taxon>Embryophyta</taxon>
        <taxon>Tracheophyta</taxon>
        <taxon>Spermatophyta</taxon>
        <taxon>Magnoliopsida</taxon>
        <taxon>eudicotyledons</taxon>
        <taxon>Gunneridae</taxon>
        <taxon>Pentapetalae</taxon>
        <taxon>asterids</taxon>
        <taxon>campanulids</taxon>
        <taxon>Asterales</taxon>
        <taxon>Asteraceae</taxon>
        <taxon>Asteroideae</taxon>
        <taxon>Heliantheae alliance</taxon>
        <taxon>Millerieae</taxon>
        <taxon>Smallanthus</taxon>
    </lineage>
</organism>
<gene>
    <name evidence="1" type="ORF">L1987_47033</name>
</gene>
<accession>A0ACB9G2E9</accession>
<proteinExistence type="predicted"/>
<protein>
    <submittedName>
        <fullName evidence="1">Uncharacterized protein</fullName>
    </submittedName>
</protein>
<comment type="caution">
    <text evidence="1">The sequence shown here is derived from an EMBL/GenBank/DDBJ whole genome shotgun (WGS) entry which is preliminary data.</text>
</comment>
<evidence type="ECO:0000313" key="2">
    <source>
        <dbReference type="Proteomes" id="UP001056120"/>
    </source>
</evidence>
<keyword evidence="2" id="KW-1185">Reference proteome</keyword>